<sequence>MSSPMSLRFMYRIRDPGIVTLADKIETTFATSSPLSGQSHKITQPEVMGSAPIGPLVHNLVLSADKSRALATVNSLRLEVHKYEREIKAKDGAIGTLETSLLASREICKTLVNQLSETQEKGRTLELELSASQGNCKSLSIQLSESQGKEQATSCLAKETQDRLETVEEDLDETSAELAELRITVQNEQAARRTLQQLVETETKQHQYILDVLRAKCSTTRNERDKKAKECNKWRQEFADYNARTQEGFKEKDKQITDLRTQLTQKQKELDEAHNDWHIDKEESDWVKKRWEEAREDLEAAQNDINALNGELDQKDVVIADTRRELESLQEEFRAYRKKAEEDAQRQREHIETLYKELDESSEEAENCYVEIKDSLLRLDAAEDKASSLCAQVEERNATIQTLQARLDQANNDQKIAKEVHSLEISTLTGQLTQRDSVARISSEDTKADLEAANATISTLSSQISDKNTALSDAQAELTETKVALKVAEDKLCVEDAAHQDLVTFADTKILELSRELVQHDQLIAHLSECEEAALKDVARLEATNKDLSDRIITLEAQLSSILTAPSSDPIVSVDEVSAELENALANNAVLGATIKTTEVINADLTRAFEQECDAHDATRKDIQSLQTHLAVASKDLKVANEKLESLQYQMESREVEYHALEQKVSEVVAEMNKENAQLGQSKKSIEELLVAKVDRCDRLEKENLSLRGSQSSLANLSSSPLSNVTNASIPSPPVRAIQKKAGGSSWFNTGIFSPTASFRWSSRVSDPSPLASFSFSPSPAPFHSPSVLQSRNMSESVGHIDSFDIENVVPSVPPRL</sequence>
<dbReference type="Gene3D" id="1.10.287.1490">
    <property type="match status" value="1"/>
</dbReference>
<feature type="coiled-coil region" evidence="1">
    <location>
        <begin position="249"/>
        <end position="364"/>
    </location>
</feature>
<accession>A0AAD5YF85</accession>
<comment type="caution">
    <text evidence="2">The sequence shown here is derived from an EMBL/GenBank/DDBJ whole genome shotgun (WGS) entry which is preliminary data.</text>
</comment>
<keyword evidence="3" id="KW-1185">Reference proteome</keyword>
<keyword evidence="1" id="KW-0175">Coiled coil</keyword>
<dbReference type="EMBL" id="JANAWD010000288">
    <property type="protein sequence ID" value="KAJ3482103.1"/>
    <property type="molecule type" value="Genomic_DNA"/>
</dbReference>
<dbReference type="Proteomes" id="UP001212997">
    <property type="component" value="Unassembled WGS sequence"/>
</dbReference>
<evidence type="ECO:0000256" key="1">
    <source>
        <dbReference type="SAM" id="Coils"/>
    </source>
</evidence>
<feature type="coiled-coil region" evidence="1">
    <location>
        <begin position="531"/>
        <end position="558"/>
    </location>
</feature>
<feature type="coiled-coil region" evidence="1">
    <location>
        <begin position="623"/>
        <end position="703"/>
    </location>
</feature>
<reference evidence="2" key="1">
    <citation type="submission" date="2022-07" db="EMBL/GenBank/DDBJ databases">
        <title>Genome Sequence of Physisporinus lineatus.</title>
        <authorList>
            <person name="Buettner E."/>
        </authorList>
    </citation>
    <scope>NUCLEOTIDE SEQUENCE</scope>
    <source>
        <strain evidence="2">VT162</strain>
    </source>
</reference>
<protein>
    <submittedName>
        <fullName evidence="2">Uncharacterized protein</fullName>
    </submittedName>
</protein>
<organism evidence="2 3">
    <name type="scientific">Meripilus lineatus</name>
    <dbReference type="NCBI Taxonomy" id="2056292"/>
    <lineage>
        <taxon>Eukaryota</taxon>
        <taxon>Fungi</taxon>
        <taxon>Dikarya</taxon>
        <taxon>Basidiomycota</taxon>
        <taxon>Agaricomycotina</taxon>
        <taxon>Agaricomycetes</taxon>
        <taxon>Polyporales</taxon>
        <taxon>Meripilaceae</taxon>
        <taxon>Meripilus</taxon>
    </lineage>
</organism>
<dbReference type="AlphaFoldDB" id="A0AAD5YF85"/>
<evidence type="ECO:0000313" key="2">
    <source>
        <dbReference type="EMBL" id="KAJ3482103.1"/>
    </source>
</evidence>
<evidence type="ECO:0000313" key="3">
    <source>
        <dbReference type="Proteomes" id="UP001212997"/>
    </source>
</evidence>
<gene>
    <name evidence="2" type="ORF">NLI96_g7199</name>
</gene>
<name>A0AAD5YF85_9APHY</name>
<feature type="coiled-coil region" evidence="1">
    <location>
        <begin position="157"/>
        <end position="198"/>
    </location>
</feature>
<proteinExistence type="predicted"/>
<feature type="coiled-coil region" evidence="1">
    <location>
        <begin position="393"/>
        <end position="420"/>
    </location>
</feature>